<accession>A0A4R4DBQ7</accession>
<sequence>MTTTGPTLFTDGILDASVSHGVARITLAQTQADGKPAPSGQLIVPLMQLPALVNGLATLLKQVETRMREQQAQQQQSVAEPGPAPATGAFRFG</sequence>
<gene>
    <name evidence="2" type="ORF">EXY23_17360</name>
</gene>
<dbReference type="RefSeq" id="WP_132292184.1">
    <property type="nucleotide sequence ID" value="NZ_SKBM01000017.1"/>
</dbReference>
<name>A0A4R4DBQ7_9PROT</name>
<dbReference type="AlphaFoldDB" id="A0A4R4DBQ7"/>
<feature type="region of interest" description="Disordered" evidence="1">
    <location>
        <begin position="68"/>
        <end position="93"/>
    </location>
</feature>
<proteinExistence type="predicted"/>
<evidence type="ECO:0000313" key="3">
    <source>
        <dbReference type="Proteomes" id="UP000295023"/>
    </source>
</evidence>
<evidence type="ECO:0000313" key="2">
    <source>
        <dbReference type="EMBL" id="TCZ57952.1"/>
    </source>
</evidence>
<dbReference type="EMBL" id="SKBM01000017">
    <property type="protein sequence ID" value="TCZ57952.1"/>
    <property type="molecule type" value="Genomic_DNA"/>
</dbReference>
<protein>
    <submittedName>
        <fullName evidence="2">Uncharacterized protein</fullName>
    </submittedName>
</protein>
<comment type="caution">
    <text evidence="2">The sequence shown here is derived from an EMBL/GenBank/DDBJ whole genome shotgun (WGS) entry which is preliminary data.</text>
</comment>
<dbReference type="OrthoDB" id="7278324at2"/>
<organism evidence="2 3">
    <name type="scientific">Roseicella aquatilis</name>
    <dbReference type="NCBI Taxonomy" id="2527868"/>
    <lineage>
        <taxon>Bacteria</taxon>
        <taxon>Pseudomonadati</taxon>
        <taxon>Pseudomonadota</taxon>
        <taxon>Alphaproteobacteria</taxon>
        <taxon>Acetobacterales</taxon>
        <taxon>Roseomonadaceae</taxon>
        <taxon>Roseicella</taxon>
    </lineage>
</organism>
<evidence type="ECO:0000256" key="1">
    <source>
        <dbReference type="SAM" id="MobiDB-lite"/>
    </source>
</evidence>
<reference evidence="2 3" key="1">
    <citation type="submission" date="2019-03" db="EMBL/GenBank/DDBJ databases">
        <title>Paracraurococcus aquatilis NE82 genome sequence.</title>
        <authorList>
            <person name="Zhao Y."/>
            <person name="Du Z."/>
        </authorList>
    </citation>
    <scope>NUCLEOTIDE SEQUENCE [LARGE SCALE GENOMIC DNA]</scope>
    <source>
        <strain evidence="2 3">NE82</strain>
    </source>
</reference>
<keyword evidence="3" id="KW-1185">Reference proteome</keyword>
<dbReference type="Proteomes" id="UP000295023">
    <property type="component" value="Unassembled WGS sequence"/>
</dbReference>